<keyword evidence="1 2" id="KW-0238">DNA-binding</keyword>
<dbReference type="SUPFAM" id="SSF48498">
    <property type="entry name" value="Tetracyclin repressor-like, C-terminal domain"/>
    <property type="match status" value="1"/>
</dbReference>
<evidence type="ECO:0000256" key="1">
    <source>
        <dbReference type="ARBA" id="ARBA00023125"/>
    </source>
</evidence>
<proteinExistence type="predicted"/>
<dbReference type="InterPro" id="IPR001647">
    <property type="entry name" value="HTH_TetR"/>
</dbReference>
<accession>A0ABY5JVE0</accession>
<reference evidence="4" key="1">
    <citation type="submission" date="2022-07" db="EMBL/GenBank/DDBJ databases">
        <title>FELIX.</title>
        <authorList>
            <person name="Wan K.H."/>
            <person name="Park S."/>
            <person name="Lawrence Q."/>
            <person name="Eichenberger J.P."/>
            <person name="Booth B.W."/>
            <person name="Piaggio A.J."/>
            <person name="Chandler J.C."/>
            <person name="Franklin A.B."/>
            <person name="Celniker S.E."/>
        </authorList>
    </citation>
    <scope>NUCLEOTIDE SEQUENCE</scope>
    <source>
        <strain evidence="4">QA-1986 374</strain>
    </source>
</reference>
<name>A0ABY5JVE0_9BACI</name>
<protein>
    <submittedName>
        <fullName evidence="4">TetR/AcrR family transcriptional regulator</fullName>
    </submittedName>
</protein>
<dbReference type="PROSITE" id="PS50977">
    <property type="entry name" value="HTH_TETR_2"/>
    <property type="match status" value="1"/>
</dbReference>
<dbReference type="Gene3D" id="1.10.357.10">
    <property type="entry name" value="Tetracycline Repressor, domain 2"/>
    <property type="match status" value="1"/>
</dbReference>
<evidence type="ECO:0000256" key="2">
    <source>
        <dbReference type="PROSITE-ProRule" id="PRU00335"/>
    </source>
</evidence>
<gene>
    <name evidence="4" type="ORF">NP439_06660</name>
</gene>
<evidence type="ECO:0000259" key="3">
    <source>
        <dbReference type="PROSITE" id="PS50977"/>
    </source>
</evidence>
<feature type="domain" description="HTH tetR-type" evidence="3">
    <location>
        <begin position="6"/>
        <end position="66"/>
    </location>
</feature>
<dbReference type="RefSeq" id="WP_256709249.1">
    <property type="nucleotide sequence ID" value="NZ_CP101914.1"/>
</dbReference>
<sequence length="195" mass="22331">MLKNKLSTSERILQSALQLMKDKGFHLVTIKDIADKASVSEMTVFRHFETKKGVLEAAIETNTVVPSFKQTLDKIIIWDLEQDLLQIVHLYLDLMEQNESICLIAVQERASMPELADLVSENTEQLKGYITAYFNTMQEEKKMIPTNSYTQASTFLATLFSYFISTALWGEKFVNVPKEEFIKNTVQTFCHGLHP</sequence>
<dbReference type="PANTHER" id="PTHR30055">
    <property type="entry name" value="HTH-TYPE TRANSCRIPTIONAL REGULATOR RUTR"/>
    <property type="match status" value="1"/>
</dbReference>
<dbReference type="InterPro" id="IPR050109">
    <property type="entry name" value="HTH-type_TetR-like_transc_reg"/>
</dbReference>
<keyword evidence="5" id="KW-1185">Reference proteome</keyword>
<feature type="DNA-binding region" description="H-T-H motif" evidence="2">
    <location>
        <begin position="29"/>
        <end position="48"/>
    </location>
</feature>
<dbReference type="PRINTS" id="PR00455">
    <property type="entry name" value="HTHTETR"/>
</dbReference>
<dbReference type="Pfam" id="PF00440">
    <property type="entry name" value="TetR_N"/>
    <property type="match status" value="1"/>
</dbReference>
<dbReference type="InterPro" id="IPR036271">
    <property type="entry name" value="Tet_transcr_reg_TetR-rel_C_sf"/>
</dbReference>
<dbReference type="Proteomes" id="UP001059773">
    <property type="component" value="Chromosome"/>
</dbReference>
<evidence type="ECO:0000313" key="5">
    <source>
        <dbReference type="Proteomes" id="UP001059773"/>
    </source>
</evidence>
<dbReference type="EMBL" id="CP101914">
    <property type="protein sequence ID" value="UUI04333.1"/>
    <property type="molecule type" value="Genomic_DNA"/>
</dbReference>
<evidence type="ECO:0000313" key="4">
    <source>
        <dbReference type="EMBL" id="UUI04333.1"/>
    </source>
</evidence>
<organism evidence="4 5">
    <name type="scientific">Oceanobacillus jeddahense</name>
    <dbReference type="NCBI Taxonomy" id="1462527"/>
    <lineage>
        <taxon>Bacteria</taxon>
        <taxon>Bacillati</taxon>
        <taxon>Bacillota</taxon>
        <taxon>Bacilli</taxon>
        <taxon>Bacillales</taxon>
        <taxon>Bacillaceae</taxon>
        <taxon>Oceanobacillus</taxon>
    </lineage>
</organism>
<dbReference type="SUPFAM" id="SSF46689">
    <property type="entry name" value="Homeodomain-like"/>
    <property type="match status" value="1"/>
</dbReference>
<dbReference type="PANTHER" id="PTHR30055:SF226">
    <property type="entry name" value="HTH-TYPE TRANSCRIPTIONAL REGULATOR PKSA"/>
    <property type="match status" value="1"/>
</dbReference>
<dbReference type="InterPro" id="IPR009057">
    <property type="entry name" value="Homeodomain-like_sf"/>
</dbReference>